<dbReference type="InterPro" id="IPR003591">
    <property type="entry name" value="Leu-rich_rpt_typical-subtyp"/>
</dbReference>
<sequence>MLFYPIWYNFFRSQYPYQCFVIYFSGLLTIPKDVPPHTTTLNLRGNNIGRVSIDDVKGLAYLETLILSENKIRSVDENILDTLPLLRRLSLARNRLRSVVALAGQPSRIISLDLRHNEIQHIDAQAFSLLPQLIQLDVAHNKLQSLPQNLFARNENLAALKLHRNPWNCDCRIWAVSTFLKKASRLNEEANGVELDFSSAESYMVAKNGSLIIAKEQPSDDYTCTADYGLVPNSVPPTIYDAPATQSAQLGEQVTFRCRARGVPKPDITWFYEGSVSDDGNELTITKIVRQDDGMYSCMAGNSVGAMMADAKLIVKGDFQNQVDNFIDDATLRNIASKAKDNVNKLILKNNLLGRLIQHVCSCLQMEYLILKI</sequence>
<dbReference type="InterPro" id="IPR007110">
    <property type="entry name" value="Ig-like_dom"/>
</dbReference>
<keyword evidence="5" id="KW-1015">Disulfide bond</keyword>
<dbReference type="PANTHER" id="PTHR24366:SF96">
    <property type="entry name" value="LEUCINE RICH REPEAT CONTAINING 53"/>
    <property type="match status" value="1"/>
</dbReference>
<dbReference type="InterPro" id="IPR003599">
    <property type="entry name" value="Ig_sub"/>
</dbReference>
<dbReference type="Pfam" id="PF13927">
    <property type="entry name" value="Ig_3"/>
    <property type="match status" value="1"/>
</dbReference>
<organism evidence="8 9">
    <name type="scientific">Heterorhabditis bacteriophora</name>
    <name type="common">Entomopathogenic nematode worm</name>
    <dbReference type="NCBI Taxonomy" id="37862"/>
    <lineage>
        <taxon>Eukaryota</taxon>
        <taxon>Metazoa</taxon>
        <taxon>Ecdysozoa</taxon>
        <taxon>Nematoda</taxon>
        <taxon>Chromadorea</taxon>
        <taxon>Rhabditida</taxon>
        <taxon>Rhabditina</taxon>
        <taxon>Rhabditomorpha</taxon>
        <taxon>Strongyloidea</taxon>
        <taxon>Heterorhabditidae</taxon>
        <taxon>Heterorhabditis</taxon>
    </lineage>
</organism>
<evidence type="ECO:0000256" key="3">
    <source>
        <dbReference type="ARBA" id="ARBA00022729"/>
    </source>
</evidence>
<feature type="domain" description="Ig-like" evidence="7">
    <location>
        <begin position="237"/>
        <end position="314"/>
    </location>
</feature>
<reference evidence="9" key="1">
    <citation type="submission" date="2016-11" db="UniProtKB">
        <authorList>
            <consortium name="WormBaseParasite"/>
        </authorList>
    </citation>
    <scope>IDENTIFICATION</scope>
</reference>
<dbReference type="SMART" id="SM00369">
    <property type="entry name" value="LRR_TYP"/>
    <property type="match status" value="4"/>
</dbReference>
<evidence type="ECO:0000256" key="2">
    <source>
        <dbReference type="ARBA" id="ARBA00022614"/>
    </source>
</evidence>
<dbReference type="FunFam" id="2.60.40.10:FF:000299">
    <property type="entry name" value="protogenin isoform X2"/>
    <property type="match status" value="1"/>
</dbReference>
<keyword evidence="4" id="KW-0677">Repeat</keyword>
<accession>A0A1I7XKR4</accession>
<dbReference type="PANTHER" id="PTHR24366">
    <property type="entry name" value="IG(IMMUNOGLOBULIN) AND LRR(LEUCINE RICH REPEAT) DOMAINS"/>
    <property type="match status" value="1"/>
</dbReference>
<evidence type="ECO:0000313" key="9">
    <source>
        <dbReference type="WBParaSite" id="Hba_18370"/>
    </source>
</evidence>
<evidence type="ECO:0000313" key="8">
    <source>
        <dbReference type="Proteomes" id="UP000095283"/>
    </source>
</evidence>
<dbReference type="InterPro" id="IPR032675">
    <property type="entry name" value="LRR_dom_sf"/>
</dbReference>
<evidence type="ECO:0000256" key="6">
    <source>
        <dbReference type="ARBA" id="ARBA00023180"/>
    </source>
</evidence>
<proteinExistence type="inferred from homology"/>
<dbReference type="InterPro" id="IPR001611">
    <property type="entry name" value="Leu-rich_rpt"/>
</dbReference>
<dbReference type="Gene3D" id="3.80.10.10">
    <property type="entry name" value="Ribonuclease Inhibitor"/>
    <property type="match status" value="1"/>
</dbReference>
<evidence type="ECO:0000259" key="7">
    <source>
        <dbReference type="PROSITE" id="PS50835"/>
    </source>
</evidence>
<keyword evidence="3" id="KW-0732">Signal</keyword>
<dbReference type="WBParaSite" id="Hba_18370">
    <property type="protein sequence ID" value="Hba_18370"/>
    <property type="gene ID" value="Hba_18370"/>
</dbReference>
<dbReference type="SMART" id="SM00409">
    <property type="entry name" value="IG"/>
    <property type="match status" value="1"/>
</dbReference>
<dbReference type="InterPro" id="IPR003598">
    <property type="entry name" value="Ig_sub2"/>
</dbReference>
<dbReference type="AlphaFoldDB" id="A0A1I7XKR4"/>
<dbReference type="InterPro" id="IPR036179">
    <property type="entry name" value="Ig-like_dom_sf"/>
</dbReference>
<dbReference type="InterPro" id="IPR013783">
    <property type="entry name" value="Ig-like_fold"/>
</dbReference>
<comment type="similarity">
    <text evidence="1">Belongs to the immunoglobulin superfamily. DCC family.</text>
</comment>
<dbReference type="Proteomes" id="UP000095283">
    <property type="component" value="Unplaced"/>
</dbReference>
<evidence type="ECO:0000256" key="1">
    <source>
        <dbReference type="ARBA" id="ARBA00009588"/>
    </source>
</evidence>
<evidence type="ECO:0000256" key="5">
    <source>
        <dbReference type="ARBA" id="ARBA00023157"/>
    </source>
</evidence>
<name>A0A1I7XKR4_HETBA</name>
<dbReference type="Gene3D" id="2.60.40.10">
    <property type="entry name" value="Immunoglobulins"/>
    <property type="match status" value="1"/>
</dbReference>
<keyword evidence="2" id="KW-0433">Leucine-rich repeat</keyword>
<keyword evidence="6" id="KW-0325">Glycoprotein</keyword>
<dbReference type="PROSITE" id="PS50835">
    <property type="entry name" value="IG_LIKE"/>
    <property type="match status" value="1"/>
</dbReference>
<dbReference type="SMART" id="SM00408">
    <property type="entry name" value="IGc2"/>
    <property type="match status" value="1"/>
</dbReference>
<protein>
    <submittedName>
        <fullName evidence="9">Ig-like domain-containing protein</fullName>
    </submittedName>
</protein>
<evidence type="ECO:0000256" key="4">
    <source>
        <dbReference type="ARBA" id="ARBA00022737"/>
    </source>
</evidence>
<dbReference type="SUPFAM" id="SSF48726">
    <property type="entry name" value="Immunoglobulin"/>
    <property type="match status" value="1"/>
</dbReference>
<dbReference type="Pfam" id="PF13855">
    <property type="entry name" value="LRR_8"/>
    <property type="match status" value="2"/>
</dbReference>
<dbReference type="SUPFAM" id="SSF52058">
    <property type="entry name" value="L domain-like"/>
    <property type="match status" value="1"/>
</dbReference>
<keyword evidence="8" id="KW-1185">Reference proteome</keyword>